<dbReference type="AlphaFoldDB" id="A0A1J1IBV4"/>
<proteinExistence type="predicted"/>
<reference evidence="1 2" key="1">
    <citation type="submission" date="2015-04" db="EMBL/GenBank/DDBJ databases">
        <authorList>
            <person name="Syromyatnikov M.Y."/>
            <person name="Popov V.N."/>
        </authorList>
    </citation>
    <scope>NUCLEOTIDE SEQUENCE [LARGE SCALE GENOMIC DNA]</scope>
</reference>
<gene>
    <name evidence="1" type="ORF">CLUMA_CG011137</name>
</gene>
<dbReference type="Proteomes" id="UP000183832">
    <property type="component" value="Unassembled WGS sequence"/>
</dbReference>
<sequence length="65" mass="7555">MCHGKESRLIIISQAIWGCDLCEESIFNILILKAYLHDVCVEVFLFAFRHVNVCTRRTARELDLT</sequence>
<name>A0A1J1IBV4_9DIPT</name>
<keyword evidence="2" id="KW-1185">Reference proteome</keyword>
<protein>
    <submittedName>
        <fullName evidence="1">CLUMA_CG011137, isoform A</fullName>
    </submittedName>
</protein>
<evidence type="ECO:0000313" key="1">
    <source>
        <dbReference type="EMBL" id="CRK97757.1"/>
    </source>
</evidence>
<accession>A0A1J1IBV4</accession>
<evidence type="ECO:0000313" key="2">
    <source>
        <dbReference type="Proteomes" id="UP000183832"/>
    </source>
</evidence>
<organism evidence="1 2">
    <name type="scientific">Clunio marinus</name>
    <dbReference type="NCBI Taxonomy" id="568069"/>
    <lineage>
        <taxon>Eukaryota</taxon>
        <taxon>Metazoa</taxon>
        <taxon>Ecdysozoa</taxon>
        <taxon>Arthropoda</taxon>
        <taxon>Hexapoda</taxon>
        <taxon>Insecta</taxon>
        <taxon>Pterygota</taxon>
        <taxon>Neoptera</taxon>
        <taxon>Endopterygota</taxon>
        <taxon>Diptera</taxon>
        <taxon>Nematocera</taxon>
        <taxon>Chironomoidea</taxon>
        <taxon>Chironomidae</taxon>
        <taxon>Clunio</taxon>
    </lineage>
</organism>
<dbReference type="EMBL" id="CVRI01000047">
    <property type="protein sequence ID" value="CRK97757.1"/>
    <property type="molecule type" value="Genomic_DNA"/>
</dbReference>